<protein>
    <submittedName>
        <fullName evidence="2">Uncharacterized protein</fullName>
    </submittedName>
</protein>
<organism evidence="2 3">
    <name type="scientific">Hymenobacter gummosus</name>
    <dbReference type="NCBI Taxonomy" id="1776032"/>
    <lineage>
        <taxon>Bacteria</taxon>
        <taxon>Pseudomonadati</taxon>
        <taxon>Bacteroidota</taxon>
        <taxon>Cytophagia</taxon>
        <taxon>Cytophagales</taxon>
        <taxon>Hymenobacteraceae</taxon>
        <taxon>Hymenobacter</taxon>
    </lineage>
</organism>
<comment type="caution">
    <text evidence="2">The sequence shown here is derived from an EMBL/GenBank/DDBJ whole genome shotgun (WGS) entry which is preliminary data.</text>
</comment>
<dbReference type="Proteomes" id="UP000282184">
    <property type="component" value="Unassembled WGS sequence"/>
</dbReference>
<reference evidence="2 3" key="1">
    <citation type="submission" date="2018-12" db="EMBL/GenBank/DDBJ databases">
        <title>Hymenobacter gummosus sp. nov., isolated from a spring.</title>
        <authorList>
            <person name="Nie L."/>
        </authorList>
    </citation>
    <scope>NUCLEOTIDE SEQUENCE [LARGE SCALE GENOMIC DNA]</scope>
    <source>
        <strain evidence="2 3">KCTC 52166</strain>
    </source>
</reference>
<evidence type="ECO:0000313" key="3">
    <source>
        <dbReference type="Proteomes" id="UP000282184"/>
    </source>
</evidence>
<evidence type="ECO:0000313" key="2">
    <source>
        <dbReference type="EMBL" id="RTQ47460.1"/>
    </source>
</evidence>
<proteinExistence type="predicted"/>
<dbReference type="EMBL" id="RXOF01000012">
    <property type="protein sequence ID" value="RTQ47460.1"/>
    <property type="molecule type" value="Genomic_DNA"/>
</dbReference>
<gene>
    <name evidence="2" type="ORF">EJV47_18725</name>
</gene>
<feature type="compositionally biased region" description="Basic residues" evidence="1">
    <location>
        <begin position="15"/>
        <end position="27"/>
    </location>
</feature>
<feature type="region of interest" description="Disordered" evidence="1">
    <location>
        <begin position="1"/>
        <end position="27"/>
    </location>
</feature>
<keyword evidence="3" id="KW-1185">Reference proteome</keyword>
<accession>A0A431TYN3</accession>
<dbReference type="AlphaFoldDB" id="A0A431TYN3"/>
<sequence length="76" mass="8293">MSSLTVSKASAKPYVSRRKRHRRRQAPKLKDLLSTRSVLGLLGLLLLTLLVSLGIIVFQASQEFRPADSTATASAN</sequence>
<evidence type="ECO:0000256" key="1">
    <source>
        <dbReference type="SAM" id="MobiDB-lite"/>
    </source>
</evidence>
<name>A0A431TYN3_9BACT</name>
<dbReference type="RefSeq" id="WP_126694713.1">
    <property type="nucleotide sequence ID" value="NZ_RXOF01000012.1"/>
</dbReference>